<protein>
    <submittedName>
        <fullName evidence="4">TIM barrel protein</fullName>
    </submittedName>
</protein>
<feature type="domain" description="Xylose isomerase-like TIM barrel" evidence="3">
    <location>
        <begin position="24"/>
        <end position="252"/>
    </location>
</feature>
<dbReference type="InterPro" id="IPR050417">
    <property type="entry name" value="Sugar_Epim/Isomerase"/>
</dbReference>
<keyword evidence="1 2" id="KW-0413">Isomerase</keyword>
<comment type="similarity">
    <text evidence="2">Belongs to the hyi family.</text>
</comment>
<organism evidence="4 5">
    <name type="scientific">Paenibacillus spongiae</name>
    <dbReference type="NCBI Taxonomy" id="2909671"/>
    <lineage>
        <taxon>Bacteria</taxon>
        <taxon>Bacillati</taxon>
        <taxon>Bacillota</taxon>
        <taxon>Bacilli</taxon>
        <taxon>Bacillales</taxon>
        <taxon>Paenibacillaceae</taxon>
        <taxon>Paenibacillus</taxon>
    </lineage>
</organism>
<evidence type="ECO:0000313" key="4">
    <source>
        <dbReference type="EMBL" id="UVI30042.1"/>
    </source>
</evidence>
<dbReference type="PANTHER" id="PTHR43489:SF6">
    <property type="entry name" value="HYDROXYPYRUVATE ISOMERASE-RELATED"/>
    <property type="match status" value="1"/>
</dbReference>
<dbReference type="Gene3D" id="3.20.20.150">
    <property type="entry name" value="Divalent-metal-dependent TIM barrel enzymes"/>
    <property type="match status" value="1"/>
</dbReference>
<dbReference type="Proteomes" id="UP001057877">
    <property type="component" value="Chromosome"/>
</dbReference>
<dbReference type="PANTHER" id="PTHR43489">
    <property type="entry name" value="ISOMERASE"/>
    <property type="match status" value="1"/>
</dbReference>
<dbReference type="RefSeq" id="WP_258386112.1">
    <property type="nucleotide sequence ID" value="NZ_CP091430.1"/>
</dbReference>
<dbReference type="PIRSF" id="PIRSF006241">
    <property type="entry name" value="HyI"/>
    <property type="match status" value="1"/>
</dbReference>
<proteinExistence type="inferred from homology"/>
<dbReference type="SUPFAM" id="SSF51658">
    <property type="entry name" value="Xylose isomerase-like"/>
    <property type="match status" value="1"/>
</dbReference>
<gene>
    <name evidence="4" type="ORF">L1F29_32470</name>
</gene>
<dbReference type="Pfam" id="PF01261">
    <property type="entry name" value="AP_endonuc_2"/>
    <property type="match status" value="1"/>
</dbReference>
<accession>A0ABY5SB69</accession>
<dbReference type="EMBL" id="CP091430">
    <property type="protein sequence ID" value="UVI30042.1"/>
    <property type="molecule type" value="Genomic_DNA"/>
</dbReference>
<reference evidence="4" key="1">
    <citation type="submission" date="2022-01" db="EMBL/GenBank/DDBJ databases">
        <title>Paenibacillus spongiae sp. nov., isolated from marine sponge.</title>
        <authorList>
            <person name="Li Z."/>
            <person name="Zhang M."/>
        </authorList>
    </citation>
    <scope>NUCLEOTIDE SEQUENCE</scope>
    <source>
        <strain evidence="4">PHS-Z3</strain>
    </source>
</reference>
<dbReference type="InterPro" id="IPR013022">
    <property type="entry name" value="Xyl_isomerase-like_TIM-brl"/>
</dbReference>
<dbReference type="InterPro" id="IPR026040">
    <property type="entry name" value="HyI-like"/>
</dbReference>
<keyword evidence="5" id="KW-1185">Reference proteome</keyword>
<name>A0ABY5SB69_9BACL</name>
<evidence type="ECO:0000256" key="1">
    <source>
        <dbReference type="ARBA" id="ARBA00023235"/>
    </source>
</evidence>
<sequence length="270" mass="29779">MIRFAAHLEMNFGAGHSFHDRWMAARNSGFQGCEFVWRNYELSEAVELRQAAPLEISCLGGTTGIAAGARPVLVLPEDRERLARDVESAVAYARALSCSSLVMVSGNLIQGWSIDKHRQEAVTSLKYVAPILEEAGVTALIEPLNSKIDHNGVYCDTAEEGFRIIHDTGSPNVKLLYDAYHMHIMHGNVVQEIRSNHAMIGYYHLARVPGRNEPIGGEIDYEALLEAVAASGYDGFIGLEYAPSGDYAAAFQRIKHAYPAYISMKEVPHE</sequence>
<dbReference type="InterPro" id="IPR036237">
    <property type="entry name" value="Xyl_isomerase-like_sf"/>
</dbReference>
<evidence type="ECO:0000313" key="5">
    <source>
        <dbReference type="Proteomes" id="UP001057877"/>
    </source>
</evidence>
<evidence type="ECO:0000256" key="2">
    <source>
        <dbReference type="PIRNR" id="PIRNR006241"/>
    </source>
</evidence>
<evidence type="ECO:0000259" key="3">
    <source>
        <dbReference type="Pfam" id="PF01261"/>
    </source>
</evidence>